<dbReference type="AlphaFoldDB" id="A0A085WHP2"/>
<reference evidence="1 2" key="1">
    <citation type="submission" date="2014-04" db="EMBL/GenBank/DDBJ databases">
        <title>Genome assembly of Hyalangium minutum DSM 14724.</title>
        <authorList>
            <person name="Sharma G."/>
            <person name="Subramanian S."/>
        </authorList>
    </citation>
    <scope>NUCLEOTIDE SEQUENCE [LARGE SCALE GENOMIC DNA]</scope>
    <source>
        <strain evidence="1 2">DSM 14724</strain>
    </source>
</reference>
<name>A0A085WHP2_9BACT</name>
<evidence type="ECO:0000313" key="1">
    <source>
        <dbReference type="EMBL" id="KFE67205.1"/>
    </source>
</evidence>
<dbReference type="Proteomes" id="UP000028725">
    <property type="component" value="Unassembled WGS sequence"/>
</dbReference>
<dbReference type="EMBL" id="JMCB01000008">
    <property type="protein sequence ID" value="KFE67205.1"/>
    <property type="molecule type" value="Genomic_DNA"/>
</dbReference>
<accession>A0A085WHP2</accession>
<proteinExistence type="predicted"/>
<dbReference type="InterPro" id="IPR011750">
    <property type="entry name" value="Gmx_para_CXXCG"/>
</dbReference>
<sequence length="37" mass="4382">MFRLRQGWTTIIATERFVNAVQRLELDGVTFRDLATR</sequence>
<comment type="caution">
    <text evidence="1">The sequence shown here is derived from an EMBL/GenBank/DDBJ whole genome shotgun (WGS) entry which is preliminary data.</text>
</comment>
<gene>
    <name evidence="1" type="ORF">DB31_8558</name>
</gene>
<keyword evidence="2" id="KW-1185">Reference proteome</keyword>
<protein>
    <submittedName>
        <fullName evidence="1">Uncharacterized protein</fullName>
    </submittedName>
</protein>
<organism evidence="1 2">
    <name type="scientific">Hyalangium minutum</name>
    <dbReference type="NCBI Taxonomy" id="394096"/>
    <lineage>
        <taxon>Bacteria</taxon>
        <taxon>Pseudomonadati</taxon>
        <taxon>Myxococcota</taxon>
        <taxon>Myxococcia</taxon>
        <taxon>Myxococcales</taxon>
        <taxon>Cystobacterineae</taxon>
        <taxon>Archangiaceae</taxon>
        <taxon>Hyalangium</taxon>
    </lineage>
</organism>
<evidence type="ECO:0000313" key="2">
    <source>
        <dbReference type="Proteomes" id="UP000028725"/>
    </source>
</evidence>
<dbReference type="Pfam" id="PF09535">
    <property type="entry name" value="Gmx_para_CXXCG"/>
    <property type="match status" value="1"/>
</dbReference>